<keyword evidence="4 6" id="KW-1133">Transmembrane helix</keyword>
<evidence type="ECO:0000313" key="9">
    <source>
        <dbReference type="Proteomes" id="UP000279446"/>
    </source>
</evidence>
<keyword evidence="6" id="KW-0813">Transport</keyword>
<feature type="transmembrane region" description="Helical" evidence="6">
    <location>
        <begin position="21"/>
        <end position="40"/>
    </location>
</feature>
<dbReference type="InterPro" id="IPR003838">
    <property type="entry name" value="ABC3_permease_C"/>
</dbReference>
<sequence>MTFSSIVRKNFIYNVRKYMSLYFVNTLIVAILFMFGSLLFNSDVYRQVGTTTLYEVIKSALMGVVLFSIVFITYSNISFMKYRGKEFGMYITLGMTTKDLTRLLFLEQAGILIISLVTGLVSGGVFSKLFYMGLNQMLIINPIRFEFSVNSLLLSSGIFLLIFICNFIFNILYIRKTSIIDVLNASSKKGVGESNFILGMITMVIFVVSAYLLPKILLEQVFQNQSYLFILFLVLTLICPYIIFGTLIVVIKSIMKIFKKTYNNNLIVLSNLSHRFLSYKSTLYIVSILIAGAIFFIGMFYSMYATSRDNNDMENPFDIMFVETNQLNMMNAGEVEQILKEQGNTIEQNSTLEFIELPQFRDYKGAMVLWVDRTCIISESHFNQHMGTQYELKVDQALESRLHAENMKYEIPTAFISVMNTEQLDTQFQESMSKEDLLQALAQYPYVEYPSQHITSINLPFINFSELAGGYYGTALVVDDQVYDQWKAEIRQEQIKKFHLIKGDINEQGYQSLVNALRERNGSEMDDLKPIYKEAEFKRKLESNGTIFFIVLFLGALFAIASGVVLFHKVLSDIEDQKESLYSLQRMGVTSKELKNIISKELAITFFFPTLFGLGLGLYYFYVLFSNRPNVLQIVEKACMVALIFLVLQIIFYFVSRRKYFSELGKSL</sequence>
<feature type="transmembrane region" description="Helical" evidence="6">
    <location>
        <begin position="283"/>
        <end position="304"/>
    </location>
</feature>
<keyword evidence="5 6" id="KW-0472">Membrane</keyword>
<dbReference type="PIRSF" id="PIRSF018968">
    <property type="entry name" value="ABC_permease_BceB"/>
    <property type="match status" value="1"/>
</dbReference>
<evidence type="ECO:0000256" key="6">
    <source>
        <dbReference type="PIRNR" id="PIRNR018968"/>
    </source>
</evidence>
<dbReference type="InterPro" id="IPR052536">
    <property type="entry name" value="ABC-4_Integral_Memb_Prot"/>
</dbReference>
<keyword evidence="9" id="KW-1185">Reference proteome</keyword>
<comment type="subcellular location">
    <subcellularLocation>
        <location evidence="1 6">Cell membrane</location>
        <topology evidence="1 6">Multi-pass membrane protein</topology>
    </subcellularLocation>
</comment>
<proteinExistence type="inferred from homology"/>
<dbReference type="PANTHER" id="PTHR46795">
    <property type="entry name" value="ABC TRANSPORTER PERMEASE-RELATED-RELATED"/>
    <property type="match status" value="1"/>
</dbReference>
<feature type="transmembrane region" description="Helical" evidence="6">
    <location>
        <begin position="226"/>
        <end position="251"/>
    </location>
</feature>
<dbReference type="EMBL" id="RZNY01000024">
    <property type="protein sequence ID" value="RUT42842.1"/>
    <property type="molecule type" value="Genomic_DNA"/>
</dbReference>
<dbReference type="AlphaFoldDB" id="A0A3S1DMK2"/>
<feature type="transmembrane region" description="Helical" evidence="6">
    <location>
        <begin position="547"/>
        <end position="568"/>
    </location>
</feature>
<protein>
    <submittedName>
        <fullName evidence="8">FtsX-like permease family protein</fullName>
    </submittedName>
</protein>
<dbReference type="InterPro" id="IPR027022">
    <property type="entry name" value="ABC_permease_BceB-typ"/>
</dbReference>
<gene>
    <name evidence="8" type="ORF">EJP82_21650</name>
</gene>
<reference evidence="8 9" key="1">
    <citation type="submission" date="2018-12" db="EMBL/GenBank/DDBJ databases">
        <authorList>
            <person name="Sun L."/>
            <person name="Chen Z."/>
        </authorList>
    </citation>
    <scope>NUCLEOTIDE SEQUENCE [LARGE SCALE GENOMIC DNA]</scope>
    <source>
        <strain evidence="8 9">DSM 15890</strain>
    </source>
</reference>
<evidence type="ECO:0000256" key="2">
    <source>
        <dbReference type="ARBA" id="ARBA00022475"/>
    </source>
</evidence>
<feature type="transmembrane region" description="Helical" evidence="6">
    <location>
        <begin position="602"/>
        <end position="622"/>
    </location>
</feature>
<comment type="similarity">
    <text evidence="6">Belongs to the ABC-4 integral membrane protein family.</text>
</comment>
<feature type="transmembrane region" description="Helical" evidence="6">
    <location>
        <begin position="151"/>
        <end position="174"/>
    </location>
</feature>
<dbReference type="GO" id="GO:0055085">
    <property type="term" value="P:transmembrane transport"/>
    <property type="evidence" value="ECO:0007669"/>
    <property type="project" value="UniProtKB-UniRule"/>
</dbReference>
<evidence type="ECO:0000259" key="7">
    <source>
        <dbReference type="Pfam" id="PF02687"/>
    </source>
</evidence>
<keyword evidence="3 6" id="KW-0812">Transmembrane</keyword>
<evidence type="ECO:0000256" key="4">
    <source>
        <dbReference type="ARBA" id="ARBA00022989"/>
    </source>
</evidence>
<accession>A0A3S1DMK2</accession>
<dbReference type="OrthoDB" id="1937696at2"/>
<organism evidence="8 9">
    <name type="scientific">Paenibacillus anaericanus</name>
    <dbReference type="NCBI Taxonomy" id="170367"/>
    <lineage>
        <taxon>Bacteria</taxon>
        <taxon>Bacillati</taxon>
        <taxon>Bacillota</taxon>
        <taxon>Bacilli</taxon>
        <taxon>Bacillales</taxon>
        <taxon>Paenibacillaceae</taxon>
        <taxon>Paenibacillus</taxon>
    </lineage>
</organism>
<evidence type="ECO:0000256" key="1">
    <source>
        <dbReference type="ARBA" id="ARBA00004651"/>
    </source>
</evidence>
<dbReference type="RefSeq" id="WP_127194147.1">
    <property type="nucleotide sequence ID" value="NZ_RZNY01000024.1"/>
</dbReference>
<dbReference type="GO" id="GO:0005886">
    <property type="term" value="C:plasma membrane"/>
    <property type="evidence" value="ECO:0007669"/>
    <property type="project" value="UniProtKB-SubCell"/>
</dbReference>
<dbReference type="Proteomes" id="UP000279446">
    <property type="component" value="Unassembled WGS sequence"/>
</dbReference>
<name>A0A3S1DMK2_9BACL</name>
<feature type="domain" description="ABC3 transporter permease C-terminal" evidence="7">
    <location>
        <begin position="62"/>
        <end position="178"/>
    </location>
</feature>
<feature type="transmembrane region" description="Helical" evidence="6">
    <location>
        <begin position="634"/>
        <end position="655"/>
    </location>
</feature>
<dbReference type="PANTHER" id="PTHR46795:SF3">
    <property type="entry name" value="ABC TRANSPORTER PERMEASE"/>
    <property type="match status" value="1"/>
</dbReference>
<feature type="transmembrane region" description="Helical" evidence="6">
    <location>
        <begin position="103"/>
        <end position="131"/>
    </location>
</feature>
<evidence type="ECO:0000256" key="5">
    <source>
        <dbReference type="ARBA" id="ARBA00023136"/>
    </source>
</evidence>
<feature type="transmembrane region" description="Helical" evidence="6">
    <location>
        <begin position="195"/>
        <end position="214"/>
    </location>
</feature>
<dbReference type="Pfam" id="PF02687">
    <property type="entry name" value="FtsX"/>
    <property type="match status" value="1"/>
</dbReference>
<evidence type="ECO:0000313" key="8">
    <source>
        <dbReference type="EMBL" id="RUT42842.1"/>
    </source>
</evidence>
<keyword evidence="2 6" id="KW-1003">Cell membrane</keyword>
<comment type="caution">
    <text evidence="8">The sequence shown here is derived from an EMBL/GenBank/DDBJ whole genome shotgun (WGS) entry which is preliminary data.</text>
</comment>
<evidence type="ECO:0000256" key="3">
    <source>
        <dbReference type="ARBA" id="ARBA00022692"/>
    </source>
</evidence>
<feature type="transmembrane region" description="Helical" evidence="6">
    <location>
        <begin position="60"/>
        <end position="82"/>
    </location>
</feature>